<evidence type="ECO:0000256" key="1">
    <source>
        <dbReference type="SAM" id="MobiDB-lite"/>
    </source>
</evidence>
<dbReference type="EMBL" id="SOAW01000001">
    <property type="protein sequence ID" value="TDT33963.1"/>
    <property type="molecule type" value="Genomic_DNA"/>
</dbReference>
<keyword evidence="3" id="KW-1185">Reference proteome</keyword>
<sequence>MKHRVFPPKRATETGGVPAVLPLVVFETHGNDQLVMTVNGDKSTAETLDRNDIGTRLSELMAGFGVPTRVEIHEQDSTVHADILQPPPKPTEPDESPELGELEHPRGRRRKQPDLVELEATGFVPGEDVAVAVVIRHGSAGPDGRARALIDRTEIPGADGAEVVLLGRISGTTAVRSLT</sequence>
<dbReference type="AlphaFoldDB" id="A0A4R7JBH7"/>
<evidence type="ECO:0000313" key="2">
    <source>
        <dbReference type="EMBL" id="TDT33963.1"/>
    </source>
</evidence>
<gene>
    <name evidence="2" type="ORF">CLV29_1601</name>
</gene>
<dbReference type="Proteomes" id="UP000295371">
    <property type="component" value="Unassembled WGS sequence"/>
</dbReference>
<name>A0A4R7JBH7_9ACTN</name>
<reference evidence="2 3" key="1">
    <citation type="submission" date="2019-03" db="EMBL/GenBank/DDBJ databases">
        <title>Genomic Encyclopedia of Archaeal and Bacterial Type Strains, Phase II (KMG-II): from individual species to whole genera.</title>
        <authorList>
            <person name="Goeker M."/>
        </authorList>
    </citation>
    <scope>NUCLEOTIDE SEQUENCE [LARGE SCALE GENOMIC DNA]</scope>
    <source>
        <strain evidence="2 3">DSM 24323</strain>
    </source>
</reference>
<comment type="caution">
    <text evidence="2">The sequence shown here is derived from an EMBL/GenBank/DDBJ whole genome shotgun (WGS) entry which is preliminary data.</text>
</comment>
<protein>
    <submittedName>
        <fullName evidence="2">Uncharacterized protein</fullName>
    </submittedName>
</protein>
<organism evidence="2 3">
    <name type="scientific">Naumannella halotolerans</name>
    <dbReference type="NCBI Taxonomy" id="993414"/>
    <lineage>
        <taxon>Bacteria</taxon>
        <taxon>Bacillati</taxon>
        <taxon>Actinomycetota</taxon>
        <taxon>Actinomycetes</taxon>
        <taxon>Propionibacteriales</taxon>
        <taxon>Propionibacteriaceae</taxon>
        <taxon>Naumannella</taxon>
    </lineage>
</organism>
<feature type="region of interest" description="Disordered" evidence="1">
    <location>
        <begin position="78"/>
        <end position="113"/>
    </location>
</feature>
<evidence type="ECO:0000313" key="3">
    <source>
        <dbReference type="Proteomes" id="UP000295371"/>
    </source>
</evidence>
<proteinExistence type="predicted"/>
<accession>A0A4R7JBH7</accession>